<dbReference type="InterPro" id="IPR036412">
    <property type="entry name" value="HAD-like_sf"/>
</dbReference>
<keyword evidence="3" id="KW-1185">Reference proteome</keyword>
<dbReference type="eggNOG" id="COG0561">
    <property type="taxonomic scope" value="Bacteria"/>
</dbReference>
<dbReference type="SUPFAM" id="SSF56784">
    <property type="entry name" value="HAD-like"/>
    <property type="match status" value="1"/>
</dbReference>
<feature type="region of interest" description="Disordered" evidence="1">
    <location>
        <begin position="1"/>
        <end position="30"/>
    </location>
</feature>
<gene>
    <name evidence="2" type="ordered locus">Celgi_0659</name>
</gene>
<reference evidence="3" key="1">
    <citation type="submission" date="2011-04" db="EMBL/GenBank/DDBJ databases">
        <title>Complete sequence of Cellvibrio gilvus ATCC 13127.</title>
        <authorList>
            <person name="Lucas S."/>
            <person name="Han J."/>
            <person name="Lapidus A."/>
            <person name="Cheng J.-F."/>
            <person name="Goodwin L."/>
            <person name="Pitluck S."/>
            <person name="Peters L."/>
            <person name="Munk A."/>
            <person name="Detter J.C."/>
            <person name="Han C."/>
            <person name="Tapia R."/>
            <person name="Land M."/>
            <person name="Hauser L."/>
            <person name="Kyrpides N."/>
            <person name="Ivanova N."/>
            <person name="Ovchinnikova G."/>
            <person name="Pagani I."/>
            <person name="Mead D."/>
            <person name="Brumm P."/>
            <person name="Woyke T."/>
        </authorList>
    </citation>
    <scope>NUCLEOTIDE SEQUENCE [LARGE SCALE GENOMIC DNA]</scope>
    <source>
        <strain evidence="3">ATCC 13127 / NRRL B-14078</strain>
    </source>
</reference>
<dbReference type="RefSeq" id="WP_013882701.1">
    <property type="nucleotide sequence ID" value="NC_015671.1"/>
</dbReference>
<dbReference type="InterPro" id="IPR023214">
    <property type="entry name" value="HAD_sf"/>
</dbReference>
<dbReference type="EMBL" id="CP002665">
    <property type="protein sequence ID" value="AEI11178.1"/>
    <property type="molecule type" value="Genomic_DNA"/>
</dbReference>
<feature type="compositionally biased region" description="Polar residues" evidence="1">
    <location>
        <begin position="1"/>
        <end position="13"/>
    </location>
</feature>
<organism evidence="2 3">
    <name type="scientific">Cellulomonas gilvus (strain ATCC 13127 / NRRL B-14078)</name>
    <name type="common">Cellvibrio gilvus</name>
    <dbReference type="NCBI Taxonomy" id="593907"/>
    <lineage>
        <taxon>Bacteria</taxon>
        <taxon>Bacillati</taxon>
        <taxon>Actinomycetota</taxon>
        <taxon>Actinomycetes</taxon>
        <taxon>Micrococcales</taxon>
        <taxon>Cellulomonadaceae</taxon>
        <taxon>Cellulomonas</taxon>
    </lineage>
</organism>
<dbReference type="STRING" id="593907.Celgi_0659"/>
<dbReference type="KEGG" id="cga:Celgi_0659"/>
<evidence type="ECO:0000313" key="3">
    <source>
        <dbReference type="Proteomes" id="UP000000485"/>
    </source>
</evidence>
<proteinExistence type="predicted"/>
<evidence type="ECO:0000313" key="2">
    <source>
        <dbReference type="EMBL" id="AEI11178.1"/>
    </source>
</evidence>
<dbReference type="Proteomes" id="UP000000485">
    <property type="component" value="Chromosome"/>
</dbReference>
<sequence length="319" mass="33583">MTAAVTSTRQPSSDGAVRWSALPPASSHGVTDAMRERVAGLAPEAAPVLERAAVACDLDRTLVYSAAALGLPGADHEAPPLVVAEVYQGAPLSYWTRDAQRMLAALAQRAVLVPTTTRTRAQYARIRLFDAPPRYAITTNGAHLLVDGEPCPRWADRVAGVLTGALPLADVLAHLAQWEGEPWLRSLRSADDAFAYLVVERAALPDGWVAELDAWCGARGWVVSVQGRKVYAVPAGLTKSAAVAEVVARTGADGVLAAGDSLLDAGLLADATRAVRPAHGELHDVGWTAPHLRVTDRAGVLGGQEIVERLLADVLRADG</sequence>
<name>F8A7C0_CELGA</name>
<protein>
    <recommendedName>
        <fullName evidence="4">HAD family hydrolase</fullName>
    </recommendedName>
</protein>
<dbReference type="Gene3D" id="3.40.50.1000">
    <property type="entry name" value="HAD superfamily/HAD-like"/>
    <property type="match status" value="1"/>
</dbReference>
<evidence type="ECO:0008006" key="4">
    <source>
        <dbReference type="Google" id="ProtNLM"/>
    </source>
</evidence>
<accession>F8A7C0</accession>
<evidence type="ECO:0000256" key="1">
    <source>
        <dbReference type="SAM" id="MobiDB-lite"/>
    </source>
</evidence>
<dbReference type="HOGENOM" id="CLU_083285_1_0_11"/>
<dbReference type="AlphaFoldDB" id="F8A7C0"/>